<dbReference type="PANTHER" id="PTHR14005">
    <property type="entry name" value="EUKARYOTIC TRANSLATION INITIATION FACTOR 3, THETA SUBUNIT"/>
    <property type="match status" value="1"/>
</dbReference>
<evidence type="ECO:0000256" key="3">
    <source>
        <dbReference type="ARBA" id="ARBA00022540"/>
    </source>
</evidence>
<dbReference type="EMBL" id="OX459121">
    <property type="protein sequence ID" value="CAI9103201.1"/>
    <property type="molecule type" value="Genomic_DNA"/>
</dbReference>
<keyword evidence="6" id="KW-0175">Coiled coil</keyword>
<dbReference type="GO" id="GO:0001732">
    <property type="term" value="P:formation of cytoplasmic translation initiation complex"/>
    <property type="evidence" value="ECO:0007669"/>
    <property type="project" value="TreeGrafter"/>
</dbReference>
<dbReference type="GO" id="GO:0043614">
    <property type="term" value="C:multi-eIF complex"/>
    <property type="evidence" value="ECO:0007669"/>
    <property type="project" value="TreeGrafter"/>
</dbReference>
<comment type="subcellular location">
    <subcellularLocation>
        <location evidence="1">Cytoplasm</location>
    </subcellularLocation>
</comment>
<feature type="coiled-coil region" evidence="6">
    <location>
        <begin position="286"/>
        <end position="327"/>
    </location>
</feature>
<protein>
    <submittedName>
        <fullName evidence="8">OLC1v1001647C1</fullName>
    </submittedName>
</protein>
<dbReference type="Gene3D" id="1.25.40.860">
    <property type="match status" value="1"/>
</dbReference>
<evidence type="ECO:0000256" key="2">
    <source>
        <dbReference type="ARBA" id="ARBA00022490"/>
    </source>
</evidence>
<sequence>MANFVKAETALNRAEGSINVGQKEEAFKGLHDLIASRKFKSWQNSLEKLMFLYVELCVDLGRGWCAKDGLKFLFEAYETVLEILKNNSRLEGIYAATARSAFQFCRQHNQATEFRRLCETIRSHLAIFVKYSEEQKDNRHWPDLSVPETLQFYLDTRFEQLNVATELHLWEEAFRSVEDIHGLMSMVGKTPKASLMVLALSVPPYGHHSHCEKEKNLKMASIIRFDVEQKSDSQELLSRGGLFAELESKGVISCVTHEVKDLYHLLEDDEFVPLDLAAKRKHQNFLEEKEDRKKEETQLLQKKLEERQEEEKNLQKLFKTEDHLERAKREEFRAAFEQRILVEATSHEREQQQEIELSRQRHAGDLEEKSRLVRMLENRNRYQERVVGHREAEFNRMRNERQDELNRLIQAPKKFLSYI</sequence>
<keyword evidence="2" id="KW-0963">Cytoplasm</keyword>
<gene>
    <name evidence="8" type="ORF">OLC1_LOCUS12415</name>
</gene>
<proteinExistence type="predicted"/>
<reference evidence="8" key="1">
    <citation type="submission" date="2023-03" db="EMBL/GenBank/DDBJ databases">
        <authorList>
            <person name="Julca I."/>
        </authorList>
    </citation>
    <scope>NUCLEOTIDE SEQUENCE</scope>
</reference>
<dbReference type="GO" id="GO:0002188">
    <property type="term" value="P:translation reinitiation"/>
    <property type="evidence" value="ECO:0007669"/>
    <property type="project" value="TreeGrafter"/>
</dbReference>
<evidence type="ECO:0000256" key="4">
    <source>
        <dbReference type="ARBA" id="ARBA00022884"/>
    </source>
</evidence>
<dbReference type="Proteomes" id="UP001161247">
    <property type="component" value="Chromosome 4"/>
</dbReference>
<dbReference type="AlphaFoldDB" id="A0AAV1D6X4"/>
<dbReference type="GO" id="GO:0071540">
    <property type="term" value="C:eukaryotic translation initiation factor 3 complex, eIF3e"/>
    <property type="evidence" value="ECO:0007669"/>
    <property type="project" value="TreeGrafter"/>
</dbReference>
<dbReference type="InterPro" id="IPR027512">
    <property type="entry name" value="EIF3A"/>
</dbReference>
<name>A0AAV1D6X4_OLDCO</name>
<evidence type="ECO:0000256" key="1">
    <source>
        <dbReference type="ARBA" id="ARBA00004496"/>
    </source>
</evidence>
<dbReference type="PANTHER" id="PTHR14005:SF0">
    <property type="entry name" value="EUKARYOTIC TRANSLATION INITIATION FACTOR 3 SUBUNIT A"/>
    <property type="match status" value="1"/>
</dbReference>
<dbReference type="GO" id="GO:0003743">
    <property type="term" value="F:translation initiation factor activity"/>
    <property type="evidence" value="ECO:0007669"/>
    <property type="project" value="UniProtKB-KW"/>
</dbReference>
<evidence type="ECO:0000313" key="9">
    <source>
        <dbReference type="Proteomes" id="UP001161247"/>
    </source>
</evidence>
<dbReference type="InterPro" id="IPR054711">
    <property type="entry name" value="eIF3a_PCI_TPR-like"/>
</dbReference>
<keyword evidence="9" id="KW-1185">Reference proteome</keyword>
<feature type="domain" description="eIF3a PCI" evidence="7">
    <location>
        <begin position="70"/>
        <end position="197"/>
    </location>
</feature>
<dbReference type="GO" id="GO:0003729">
    <property type="term" value="F:mRNA binding"/>
    <property type="evidence" value="ECO:0007669"/>
    <property type="project" value="TreeGrafter"/>
</dbReference>
<evidence type="ECO:0000313" key="8">
    <source>
        <dbReference type="EMBL" id="CAI9103201.1"/>
    </source>
</evidence>
<evidence type="ECO:0000256" key="6">
    <source>
        <dbReference type="SAM" id="Coils"/>
    </source>
</evidence>
<dbReference type="FunFam" id="4.10.860.10:FF:000001">
    <property type="entry name" value="Eukaryotic translation initiation factor 3 subunit A"/>
    <property type="match status" value="1"/>
</dbReference>
<dbReference type="Gene3D" id="4.10.860.10">
    <property type="entry name" value="UVR domain"/>
    <property type="match status" value="1"/>
</dbReference>
<organism evidence="8 9">
    <name type="scientific">Oldenlandia corymbosa var. corymbosa</name>
    <dbReference type="NCBI Taxonomy" id="529605"/>
    <lineage>
        <taxon>Eukaryota</taxon>
        <taxon>Viridiplantae</taxon>
        <taxon>Streptophyta</taxon>
        <taxon>Embryophyta</taxon>
        <taxon>Tracheophyta</taxon>
        <taxon>Spermatophyta</taxon>
        <taxon>Magnoliopsida</taxon>
        <taxon>eudicotyledons</taxon>
        <taxon>Gunneridae</taxon>
        <taxon>Pentapetalae</taxon>
        <taxon>asterids</taxon>
        <taxon>lamiids</taxon>
        <taxon>Gentianales</taxon>
        <taxon>Rubiaceae</taxon>
        <taxon>Rubioideae</taxon>
        <taxon>Spermacoceae</taxon>
        <taxon>Hedyotis-Oldenlandia complex</taxon>
        <taxon>Oldenlandia</taxon>
    </lineage>
</organism>
<evidence type="ECO:0000259" key="7">
    <source>
        <dbReference type="Pfam" id="PF22591"/>
    </source>
</evidence>
<accession>A0AAV1D6X4</accession>
<evidence type="ECO:0000256" key="5">
    <source>
        <dbReference type="ARBA" id="ARBA00022917"/>
    </source>
</evidence>
<dbReference type="Pfam" id="PF22591">
    <property type="entry name" value="eIF3a_PCI_TPR-like"/>
    <property type="match status" value="1"/>
</dbReference>
<keyword evidence="3" id="KW-0396">Initiation factor</keyword>
<keyword evidence="5" id="KW-0648">Protein biosynthesis</keyword>
<keyword evidence="4" id="KW-0694">RNA-binding</keyword>
<dbReference type="GO" id="GO:0071541">
    <property type="term" value="C:eukaryotic translation initiation factor 3 complex, eIF3m"/>
    <property type="evidence" value="ECO:0007669"/>
    <property type="project" value="TreeGrafter"/>
</dbReference>